<dbReference type="STRING" id="3635.A0A1U8MAA7"/>
<keyword evidence="1" id="KW-0677">Repeat</keyword>
<sequence>MAEAFLSPLVDTMLDSLKSWSLKGLELAGSLKTEVASLENTLTTIQAVLQDAEEKQWKSEAIKNWLGKLKQAAYDPEVVLDDFNTEALSLSVGLDGRLDGIAGEKSKFHLRQGVGEAEIERNEDRQTSSLVKESEVPGRADEKEKTV</sequence>
<feature type="region of interest" description="Disordered" evidence="4">
    <location>
        <begin position="117"/>
        <end position="147"/>
    </location>
</feature>
<gene>
    <name evidence="7" type="primary">LOC107935581</name>
</gene>
<name>A0A1U8MAA7_GOSHI</name>
<feature type="domain" description="Disease resistance N-terminal" evidence="5">
    <location>
        <begin position="10"/>
        <end position="91"/>
    </location>
</feature>
<evidence type="ECO:0000259" key="5">
    <source>
        <dbReference type="Pfam" id="PF18052"/>
    </source>
</evidence>
<dbReference type="KEGG" id="ghi:107935581"/>
<dbReference type="OrthoDB" id="1933539at2759"/>
<keyword evidence="6" id="KW-1185">Reference proteome</keyword>
<reference evidence="6" key="1">
    <citation type="journal article" date="2020" name="Nat. Genet.">
        <title>Genomic diversifications of five Gossypium allopolyploid species and their impact on cotton improvement.</title>
        <authorList>
            <person name="Chen Z.J."/>
            <person name="Sreedasyam A."/>
            <person name="Ando A."/>
            <person name="Song Q."/>
            <person name="De Santiago L.M."/>
            <person name="Hulse-Kemp A.M."/>
            <person name="Ding M."/>
            <person name="Ye W."/>
            <person name="Kirkbride R.C."/>
            <person name="Jenkins J."/>
            <person name="Plott C."/>
            <person name="Lovell J."/>
            <person name="Lin Y.M."/>
            <person name="Vaughn R."/>
            <person name="Liu B."/>
            <person name="Simpson S."/>
            <person name="Scheffler B.E."/>
            <person name="Wen L."/>
            <person name="Saski C.A."/>
            <person name="Grover C.E."/>
            <person name="Hu G."/>
            <person name="Conover J.L."/>
            <person name="Carlson J.W."/>
            <person name="Shu S."/>
            <person name="Boston L.B."/>
            <person name="Williams M."/>
            <person name="Peterson D.G."/>
            <person name="McGee K."/>
            <person name="Jones D.C."/>
            <person name="Wendel J.F."/>
            <person name="Stelly D.M."/>
            <person name="Grimwood J."/>
            <person name="Schmutz J."/>
        </authorList>
    </citation>
    <scope>NUCLEOTIDE SEQUENCE [LARGE SCALE GENOMIC DNA]</scope>
    <source>
        <strain evidence="6">cv. TM-1</strain>
    </source>
</reference>
<evidence type="ECO:0000256" key="3">
    <source>
        <dbReference type="ARBA" id="ARBA00022821"/>
    </source>
</evidence>
<protein>
    <submittedName>
        <fullName evidence="7">Disease resistance protein RGA3</fullName>
    </submittedName>
</protein>
<dbReference type="InterPro" id="IPR041118">
    <property type="entry name" value="Rx_N"/>
</dbReference>
<keyword evidence="2" id="KW-0547">Nucleotide-binding</keyword>
<organism evidence="6 7">
    <name type="scientific">Gossypium hirsutum</name>
    <name type="common">Upland cotton</name>
    <name type="synonym">Gossypium mexicanum</name>
    <dbReference type="NCBI Taxonomy" id="3635"/>
    <lineage>
        <taxon>Eukaryota</taxon>
        <taxon>Viridiplantae</taxon>
        <taxon>Streptophyta</taxon>
        <taxon>Embryophyta</taxon>
        <taxon>Tracheophyta</taxon>
        <taxon>Spermatophyta</taxon>
        <taxon>Magnoliopsida</taxon>
        <taxon>eudicotyledons</taxon>
        <taxon>Gunneridae</taxon>
        <taxon>Pentapetalae</taxon>
        <taxon>rosids</taxon>
        <taxon>malvids</taxon>
        <taxon>Malvales</taxon>
        <taxon>Malvaceae</taxon>
        <taxon>Malvoideae</taxon>
        <taxon>Gossypium</taxon>
    </lineage>
</organism>
<accession>A0A1U8MAA7</accession>
<evidence type="ECO:0000313" key="6">
    <source>
        <dbReference type="Proteomes" id="UP000818029"/>
    </source>
</evidence>
<evidence type="ECO:0000256" key="1">
    <source>
        <dbReference type="ARBA" id="ARBA00022737"/>
    </source>
</evidence>
<dbReference type="GO" id="GO:0000166">
    <property type="term" value="F:nucleotide binding"/>
    <property type="evidence" value="ECO:0007669"/>
    <property type="project" value="UniProtKB-KW"/>
</dbReference>
<dbReference type="Proteomes" id="UP000818029">
    <property type="component" value="Chromosome D06"/>
</dbReference>
<dbReference type="Pfam" id="PF18052">
    <property type="entry name" value="Rx_N"/>
    <property type="match status" value="1"/>
</dbReference>
<dbReference type="RefSeq" id="XP_016723695.1">
    <property type="nucleotide sequence ID" value="XM_016868206.1"/>
</dbReference>
<dbReference type="GO" id="GO:0006952">
    <property type="term" value="P:defense response"/>
    <property type="evidence" value="ECO:0007669"/>
    <property type="project" value="UniProtKB-KW"/>
</dbReference>
<dbReference type="Gene3D" id="1.20.5.4130">
    <property type="match status" value="1"/>
</dbReference>
<keyword evidence="3" id="KW-0611">Plant defense</keyword>
<evidence type="ECO:0000256" key="2">
    <source>
        <dbReference type="ARBA" id="ARBA00022741"/>
    </source>
</evidence>
<evidence type="ECO:0000313" key="7">
    <source>
        <dbReference type="RefSeq" id="XP_016723695.1"/>
    </source>
</evidence>
<proteinExistence type="predicted"/>
<dbReference type="SMR" id="A0A1U8MAA7"/>
<dbReference type="GeneID" id="107935581"/>
<feature type="compositionally biased region" description="Basic and acidic residues" evidence="4">
    <location>
        <begin position="118"/>
        <end position="147"/>
    </location>
</feature>
<dbReference type="AlphaFoldDB" id="A0A1U8MAA7"/>
<evidence type="ECO:0000256" key="4">
    <source>
        <dbReference type="SAM" id="MobiDB-lite"/>
    </source>
</evidence>
<reference evidence="7" key="2">
    <citation type="submission" date="2025-08" db="UniProtKB">
        <authorList>
            <consortium name="RefSeq"/>
        </authorList>
    </citation>
    <scope>IDENTIFICATION</scope>
</reference>
<dbReference type="PaxDb" id="3635-A0A1U8MAA7"/>